<keyword evidence="3 5" id="KW-0067">ATP-binding</keyword>
<keyword evidence="6" id="KW-1185">Reference proteome</keyword>
<dbReference type="Pfam" id="PF00005">
    <property type="entry name" value="ABC_tran"/>
    <property type="match status" value="1"/>
</dbReference>
<dbReference type="InterPro" id="IPR003593">
    <property type="entry name" value="AAA+_ATPase"/>
</dbReference>
<proteinExistence type="predicted"/>
<dbReference type="AlphaFoldDB" id="A0A1E3GU20"/>
<dbReference type="GO" id="GO:0016887">
    <property type="term" value="F:ATP hydrolysis activity"/>
    <property type="evidence" value="ECO:0007669"/>
    <property type="project" value="InterPro"/>
</dbReference>
<evidence type="ECO:0000256" key="3">
    <source>
        <dbReference type="ARBA" id="ARBA00022840"/>
    </source>
</evidence>
<keyword evidence="2" id="KW-0547">Nucleotide-binding</keyword>
<evidence type="ECO:0000256" key="1">
    <source>
        <dbReference type="ARBA" id="ARBA00022448"/>
    </source>
</evidence>
<dbReference type="STRING" id="291169.A9E74_00676"/>
<evidence type="ECO:0000256" key="2">
    <source>
        <dbReference type="ARBA" id="ARBA00022741"/>
    </source>
</evidence>
<dbReference type="CDD" id="cd03230">
    <property type="entry name" value="ABC_DR_subfamily_A"/>
    <property type="match status" value="1"/>
</dbReference>
<dbReference type="SMART" id="SM00382">
    <property type="entry name" value="AAA"/>
    <property type="match status" value="1"/>
</dbReference>
<dbReference type="InterPro" id="IPR003439">
    <property type="entry name" value="ABC_transporter-like_ATP-bd"/>
</dbReference>
<organism evidence="5 6">
    <name type="scientific">Methylophaga muralis</name>
    <dbReference type="NCBI Taxonomy" id="291169"/>
    <lineage>
        <taxon>Bacteria</taxon>
        <taxon>Pseudomonadati</taxon>
        <taxon>Pseudomonadota</taxon>
        <taxon>Gammaproteobacteria</taxon>
        <taxon>Thiotrichales</taxon>
        <taxon>Piscirickettsiaceae</taxon>
        <taxon>Methylophaga</taxon>
    </lineage>
</organism>
<dbReference type="Proteomes" id="UP000094379">
    <property type="component" value="Unassembled WGS sequence"/>
</dbReference>
<dbReference type="Gene3D" id="3.40.50.300">
    <property type="entry name" value="P-loop containing nucleotide triphosphate hydrolases"/>
    <property type="match status" value="1"/>
</dbReference>
<dbReference type="InterPro" id="IPR051782">
    <property type="entry name" value="ABC_Transporter_VariousFunc"/>
</dbReference>
<dbReference type="SUPFAM" id="SSF52540">
    <property type="entry name" value="P-loop containing nucleoside triphosphate hydrolases"/>
    <property type="match status" value="1"/>
</dbReference>
<protein>
    <submittedName>
        <fullName evidence="5">Putative ABC transporter ATP-binding protein YbhF</fullName>
    </submittedName>
</protein>
<dbReference type="GO" id="GO:0005524">
    <property type="term" value="F:ATP binding"/>
    <property type="evidence" value="ECO:0007669"/>
    <property type="project" value="UniProtKB-KW"/>
</dbReference>
<sequence length="233" mass="25659">MLEVNQLTKTFGNRIAVDHLNFKIASGEVLCLLGANGAGKTTTLNMLLGFTAPSSGSATLDGDDLYKQASLCRQKIMYVPENVNLYPRFDAIENIHYLAVLAKMKLTDQQIHEALSSAGLKQADFTKHLAEYSKGMRQKVAIAFALLKHARLILMDEPTSGLDPVATQDFIQVVNTIKERGAAVLIVTHDLLCAHQLADRIGIMKQGHLTDLITTQSLTLDQLTQRYFDQFAA</sequence>
<dbReference type="PROSITE" id="PS50893">
    <property type="entry name" value="ABC_TRANSPORTER_2"/>
    <property type="match status" value="1"/>
</dbReference>
<dbReference type="EMBL" id="MCRI01000004">
    <property type="protein sequence ID" value="ODN67568.1"/>
    <property type="molecule type" value="Genomic_DNA"/>
</dbReference>
<dbReference type="PANTHER" id="PTHR42939:SF1">
    <property type="entry name" value="ABC TRANSPORTER ATP-BINDING PROTEIN ALBC-RELATED"/>
    <property type="match status" value="1"/>
</dbReference>
<evidence type="ECO:0000313" key="6">
    <source>
        <dbReference type="Proteomes" id="UP000094379"/>
    </source>
</evidence>
<evidence type="ECO:0000313" key="5">
    <source>
        <dbReference type="EMBL" id="ODN67568.1"/>
    </source>
</evidence>
<reference evidence="5 6" key="1">
    <citation type="submission" date="2016-07" db="EMBL/GenBank/DDBJ databases">
        <title>Draft Genome Sequence of Methylophaga muralis Bur 1.</title>
        <authorList>
            <person name="Vasilenko O.V."/>
            <person name="Doronina N.V."/>
            <person name="Shmareva M.N."/>
            <person name="Tarlachkov S.V."/>
            <person name="Mustakhimov I."/>
            <person name="Trotsenko Y.A."/>
        </authorList>
    </citation>
    <scope>NUCLEOTIDE SEQUENCE [LARGE SCALE GENOMIC DNA]</scope>
    <source>
        <strain evidence="5 6">Bur 1</strain>
    </source>
</reference>
<gene>
    <name evidence="5" type="primary">ybhF_1</name>
    <name evidence="5" type="ORF">A9E74_00676</name>
</gene>
<dbReference type="RefSeq" id="WP_069295221.1">
    <property type="nucleotide sequence ID" value="NZ_MCRI01000004.1"/>
</dbReference>
<dbReference type="PANTHER" id="PTHR42939">
    <property type="entry name" value="ABC TRANSPORTER ATP-BINDING PROTEIN ALBC-RELATED"/>
    <property type="match status" value="1"/>
</dbReference>
<feature type="domain" description="ABC transporter" evidence="4">
    <location>
        <begin position="2"/>
        <end position="231"/>
    </location>
</feature>
<comment type="caution">
    <text evidence="5">The sequence shown here is derived from an EMBL/GenBank/DDBJ whole genome shotgun (WGS) entry which is preliminary data.</text>
</comment>
<dbReference type="PATRIC" id="fig|291169.3.peg.678"/>
<dbReference type="InterPro" id="IPR027417">
    <property type="entry name" value="P-loop_NTPase"/>
</dbReference>
<accession>A0A1E3GU20</accession>
<keyword evidence="1" id="KW-0813">Transport</keyword>
<evidence type="ECO:0000259" key="4">
    <source>
        <dbReference type="PROSITE" id="PS50893"/>
    </source>
</evidence>
<name>A0A1E3GU20_9GAMM</name>